<sequence>MSTETNEAVGPLNCSQRYELNQTNIDPVSINERYQTCEFLAVFFPDILTLVRCLMLIWLITGLFGNTLSLVIWSTKHQRRRNTSAIYLSALAVTDLTLILCLLNYHLERYWCLRGITSFPILCQIYQCLSIFSQYYSTALVFGFTLERYLAVCFPFKRHKLCTHKRALVAVLCLLVICCIPMLFQAALWTFENGECVMRTSMIQDNRVTQTLTAQEVIFSLIVPLAALVLNILVLFEMRRLIHSRAAPSHSISGRNGTGFSRASLKHRKSSAISVTSAVSVQTNPNTAETRSRETSSFTATTIMLVILSFYLIACTVPPGIVYLTQFYLTAPDDCLTVKAAREDPTWQQIISSTTLKEIIDVLCSSHYALNFFIYILTYKGFREHAIWILTCNVSKLRRVYGHKQDKLFLPRRTGPRLPSTVTIPTNEEVKRLYQSNNLHPDSLPPDSRSNSVN</sequence>
<dbReference type="GO" id="GO:0004930">
    <property type="term" value="F:G protein-coupled receptor activity"/>
    <property type="evidence" value="ECO:0007669"/>
    <property type="project" value="UniProtKB-KW"/>
</dbReference>
<comment type="caution">
    <text evidence="8">The sequence shown here is derived from an EMBL/GenBank/DDBJ whole genome shotgun (WGS) entry which is preliminary data.</text>
</comment>
<evidence type="ECO:0000313" key="8">
    <source>
        <dbReference type="EMBL" id="KAA0190419.1"/>
    </source>
</evidence>
<comment type="similarity">
    <text evidence="5">Belongs to the G-protein coupled receptor 1 family.</text>
</comment>
<gene>
    <name evidence="8" type="ORF">FBUS_02302</name>
</gene>
<keyword evidence="9" id="KW-1185">Reference proteome</keyword>
<dbReference type="EMBL" id="LUCM01007106">
    <property type="protein sequence ID" value="KAA0190419.1"/>
    <property type="molecule type" value="Genomic_DNA"/>
</dbReference>
<evidence type="ECO:0000256" key="4">
    <source>
        <dbReference type="ARBA" id="ARBA00023136"/>
    </source>
</evidence>
<dbReference type="InterPro" id="IPR000276">
    <property type="entry name" value="GPCR_Rhodpsn"/>
</dbReference>
<dbReference type="Proteomes" id="UP000728185">
    <property type="component" value="Unassembled WGS sequence"/>
</dbReference>
<feature type="transmembrane region" description="Helical" evidence="6">
    <location>
        <begin position="303"/>
        <end position="329"/>
    </location>
</feature>
<dbReference type="Pfam" id="PF00001">
    <property type="entry name" value="7tm_1"/>
    <property type="match status" value="1"/>
</dbReference>
<name>A0A8E0RWX3_9TREM</name>
<dbReference type="PRINTS" id="PR00237">
    <property type="entry name" value="GPCRRHODOPSN"/>
</dbReference>
<dbReference type="GO" id="GO:0016020">
    <property type="term" value="C:membrane"/>
    <property type="evidence" value="ECO:0007669"/>
    <property type="project" value="UniProtKB-SubCell"/>
</dbReference>
<evidence type="ECO:0000256" key="1">
    <source>
        <dbReference type="ARBA" id="ARBA00004370"/>
    </source>
</evidence>
<dbReference type="PANTHER" id="PTHR46641">
    <property type="entry name" value="FMRFAMIDE RECEPTOR-RELATED"/>
    <property type="match status" value="1"/>
</dbReference>
<dbReference type="SUPFAM" id="SSF81321">
    <property type="entry name" value="Family A G protein-coupled receptor-like"/>
    <property type="match status" value="1"/>
</dbReference>
<keyword evidence="2 5" id="KW-0812">Transmembrane</keyword>
<dbReference type="AlphaFoldDB" id="A0A8E0RWX3"/>
<dbReference type="Gene3D" id="1.20.1070.10">
    <property type="entry name" value="Rhodopsin 7-helix transmembrane proteins"/>
    <property type="match status" value="1"/>
</dbReference>
<feature type="transmembrane region" description="Helical" evidence="6">
    <location>
        <begin position="217"/>
        <end position="236"/>
    </location>
</feature>
<reference evidence="8" key="1">
    <citation type="submission" date="2019-05" db="EMBL/GenBank/DDBJ databases">
        <title>Annotation for the trematode Fasciolopsis buski.</title>
        <authorList>
            <person name="Choi Y.-J."/>
        </authorList>
    </citation>
    <scope>NUCLEOTIDE SEQUENCE</scope>
    <source>
        <strain evidence="8">HT</strain>
        <tissue evidence="8">Whole worm</tissue>
    </source>
</reference>
<keyword evidence="5" id="KW-0807">Transducer</keyword>
<keyword evidence="5" id="KW-0675">Receptor</keyword>
<feature type="transmembrane region" description="Helical" evidence="6">
    <location>
        <begin position="167"/>
        <end position="191"/>
    </location>
</feature>
<dbReference type="InterPro" id="IPR017452">
    <property type="entry name" value="GPCR_Rhodpsn_7TM"/>
</dbReference>
<dbReference type="PROSITE" id="PS50262">
    <property type="entry name" value="G_PROTEIN_RECEP_F1_2"/>
    <property type="match status" value="1"/>
</dbReference>
<comment type="subcellular location">
    <subcellularLocation>
        <location evidence="1">Membrane</location>
    </subcellularLocation>
</comment>
<protein>
    <submittedName>
        <fullName evidence="8">Rhodopsin orphan GPCR</fullName>
    </submittedName>
</protein>
<evidence type="ECO:0000256" key="3">
    <source>
        <dbReference type="ARBA" id="ARBA00022989"/>
    </source>
</evidence>
<proteinExistence type="inferred from homology"/>
<dbReference type="InterPro" id="IPR052954">
    <property type="entry name" value="GPCR-Ligand_Int"/>
</dbReference>
<dbReference type="PROSITE" id="PS00237">
    <property type="entry name" value="G_PROTEIN_RECEP_F1_1"/>
    <property type="match status" value="1"/>
</dbReference>
<evidence type="ECO:0000256" key="6">
    <source>
        <dbReference type="SAM" id="Phobius"/>
    </source>
</evidence>
<evidence type="ECO:0000256" key="2">
    <source>
        <dbReference type="ARBA" id="ARBA00022692"/>
    </source>
</evidence>
<organism evidence="8 9">
    <name type="scientific">Fasciolopsis buskii</name>
    <dbReference type="NCBI Taxonomy" id="27845"/>
    <lineage>
        <taxon>Eukaryota</taxon>
        <taxon>Metazoa</taxon>
        <taxon>Spiralia</taxon>
        <taxon>Lophotrochozoa</taxon>
        <taxon>Platyhelminthes</taxon>
        <taxon>Trematoda</taxon>
        <taxon>Digenea</taxon>
        <taxon>Plagiorchiida</taxon>
        <taxon>Echinostomata</taxon>
        <taxon>Echinostomatoidea</taxon>
        <taxon>Fasciolidae</taxon>
        <taxon>Fasciolopsis</taxon>
    </lineage>
</organism>
<evidence type="ECO:0000259" key="7">
    <source>
        <dbReference type="PROSITE" id="PS50262"/>
    </source>
</evidence>
<dbReference type="OrthoDB" id="9990906at2759"/>
<accession>A0A8E0RWX3</accession>
<feature type="transmembrane region" description="Helical" evidence="6">
    <location>
        <begin position="49"/>
        <end position="73"/>
    </location>
</feature>
<feature type="domain" description="G-protein coupled receptors family 1 profile" evidence="7">
    <location>
        <begin position="65"/>
        <end position="375"/>
    </location>
</feature>
<feature type="transmembrane region" description="Helical" evidence="6">
    <location>
        <begin position="119"/>
        <end position="146"/>
    </location>
</feature>
<keyword evidence="4 6" id="KW-0472">Membrane</keyword>
<keyword evidence="3 6" id="KW-1133">Transmembrane helix</keyword>
<keyword evidence="5" id="KW-0297">G-protein coupled receptor</keyword>
<evidence type="ECO:0000256" key="5">
    <source>
        <dbReference type="RuleBase" id="RU000688"/>
    </source>
</evidence>
<evidence type="ECO:0000313" key="9">
    <source>
        <dbReference type="Proteomes" id="UP000728185"/>
    </source>
</evidence>
<feature type="transmembrane region" description="Helical" evidence="6">
    <location>
        <begin position="85"/>
        <end position="107"/>
    </location>
</feature>